<dbReference type="RefSeq" id="XP_034109575.1">
    <property type="nucleotide sequence ID" value="XM_034253684.2"/>
</dbReference>
<dbReference type="Proteomes" id="UP000515160">
    <property type="component" value="Chromosome 3"/>
</dbReference>
<dbReference type="EC" id="2.7.1.160" evidence="3"/>
<keyword evidence="4" id="KW-0808">Transferase</keyword>
<comment type="catalytic activity">
    <reaction evidence="6">
        <text>2'-phospho-[ligated tRNA] + NAD(+) = mature tRNA + ADP-alpha-D-ribose 1'',2''-cyclic phosphate + nicotinamide</text>
        <dbReference type="Rhea" id="RHEA:23324"/>
        <dbReference type="Rhea" id="RHEA-COMP:11106"/>
        <dbReference type="Rhea" id="RHEA-COMP:11107"/>
        <dbReference type="ChEBI" id="CHEBI:17154"/>
        <dbReference type="ChEBI" id="CHEBI:57540"/>
        <dbReference type="ChEBI" id="CHEBI:76596"/>
        <dbReference type="ChEBI" id="CHEBI:82883"/>
        <dbReference type="ChEBI" id="CHEBI:85027"/>
        <dbReference type="EC" id="2.7.1.160"/>
    </reaction>
</comment>
<comment type="similarity">
    <text evidence="2">Belongs to the KptA/TPT1 family.</text>
</comment>
<dbReference type="GeneID" id="117571511"/>
<organism evidence="7 8">
    <name type="scientific">Drosophila albomicans</name>
    <name type="common">Fruit fly</name>
    <dbReference type="NCBI Taxonomy" id="7291"/>
    <lineage>
        <taxon>Eukaryota</taxon>
        <taxon>Metazoa</taxon>
        <taxon>Ecdysozoa</taxon>
        <taxon>Arthropoda</taxon>
        <taxon>Hexapoda</taxon>
        <taxon>Insecta</taxon>
        <taxon>Pterygota</taxon>
        <taxon>Neoptera</taxon>
        <taxon>Endopterygota</taxon>
        <taxon>Diptera</taxon>
        <taxon>Brachycera</taxon>
        <taxon>Muscomorpha</taxon>
        <taxon>Ephydroidea</taxon>
        <taxon>Drosophilidae</taxon>
        <taxon>Drosophila</taxon>
    </lineage>
</organism>
<accession>A0A6P8XDM2</accession>
<evidence type="ECO:0000313" key="8">
    <source>
        <dbReference type="RefSeq" id="XP_034109575.1"/>
    </source>
</evidence>
<keyword evidence="7" id="KW-1185">Reference proteome</keyword>
<proteinExistence type="inferred from homology"/>
<keyword evidence="5" id="KW-0520">NAD</keyword>
<dbReference type="SUPFAM" id="SSF56399">
    <property type="entry name" value="ADP-ribosylation"/>
    <property type="match status" value="1"/>
</dbReference>
<dbReference type="Gene3D" id="3.20.170.30">
    <property type="match status" value="1"/>
</dbReference>
<dbReference type="AlphaFoldDB" id="A0A6P8XDM2"/>
<gene>
    <name evidence="8" type="primary">LOC117571511</name>
</gene>
<dbReference type="GO" id="GO:0000215">
    <property type="term" value="F:tRNA 2'-phosphotransferase activity"/>
    <property type="evidence" value="ECO:0007669"/>
    <property type="project" value="UniProtKB-EC"/>
</dbReference>
<evidence type="ECO:0000256" key="3">
    <source>
        <dbReference type="ARBA" id="ARBA00012007"/>
    </source>
</evidence>
<evidence type="ECO:0000256" key="5">
    <source>
        <dbReference type="ARBA" id="ARBA00023027"/>
    </source>
</evidence>
<dbReference type="Pfam" id="PF01885">
    <property type="entry name" value="PTS_2-RNA"/>
    <property type="match status" value="1"/>
</dbReference>
<dbReference type="InterPro" id="IPR042080">
    <property type="entry name" value="RNA_2'-PTrans_N"/>
</dbReference>
<dbReference type="GO" id="GO:0006388">
    <property type="term" value="P:tRNA splicing, via endonucleolytic cleavage and ligation"/>
    <property type="evidence" value="ECO:0007669"/>
    <property type="project" value="TreeGrafter"/>
</dbReference>
<protein>
    <recommendedName>
        <fullName evidence="3">2'-phosphotransferase</fullName>
        <ecNumber evidence="3">2.7.1.160</ecNumber>
    </recommendedName>
</protein>
<evidence type="ECO:0000256" key="4">
    <source>
        <dbReference type="ARBA" id="ARBA00022679"/>
    </source>
</evidence>
<dbReference type="PANTHER" id="PTHR12684">
    <property type="entry name" value="PUTATIVE PHOSPHOTRANSFERASE"/>
    <property type="match status" value="1"/>
</dbReference>
<evidence type="ECO:0000313" key="7">
    <source>
        <dbReference type="Proteomes" id="UP000515160"/>
    </source>
</evidence>
<evidence type="ECO:0000256" key="6">
    <source>
        <dbReference type="ARBA" id="ARBA00047949"/>
    </source>
</evidence>
<comment type="function">
    <text evidence="1">Catalyzes the last step of tRNA splicing, the transfer of the splice junction 2'-phosphate from ligated tRNA to NAD to produce ADP-ribose 1''-2'' cyclic phosphate.</text>
</comment>
<reference evidence="8" key="1">
    <citation type="submission" date="2025-08" db="UniProtKB">
        <authorList>
            <consortium name="RefSeq"/>
        </authorList>
    </citation>
    <scope>IDENTIFICATION</scope>
    <source>
        <strain evidence="8">15112-1751.03</strain>
        <tissue evidence="8">Whole Adult</tissue>
    </source>
</reference>
<sequence>MAKIQSNTQLSKQLSWLLRHGAQKEGIAIQPDGFVCVTDIQRHPRYGANFSLEKLKELVAADAKQRYTLRCNPVTGAQEIRANQGHSLGAVTSEACLERIQSIEQLPPGAVVVHGTYYRHWERIKSEGLKRMQRNHVHFAVLNNSEGDKRGVISGFRGDCQLLIYLNVAKVLEHQLELFRSSNNVVLCAGIEGSIPTEYFQRVVDRRTGKSLLI</sequence>
<name>A0A6P8XDM2_DROAB</name>
<evidence type="ECO:0000256" key="1">
    <source>
        <dbReference type="ARBA" id="ARBA00003343"/>
    </source>
</evidence>
<evidence type="ECO:0000256" key="2">
    <source>
        <dbReference type="ARBA" id="ARBA00009836"/>
    </source>
</evidence>
<dbReference type="InterPro" id="IPR042081">
    <property type="entry name" value="RNA_2'-PTrans_C"/>
</dbReference>
<dbReference type="InterPro" id="IPR002745">
    <property type="entry name" value="Ptrans_KptA/Tpt1"/>
</dbReference>
<dbReference type="PANTHER" id="PTHR12684:SF2">
    <property type="entry name" value="TRNA 2'-PHOSPHOTRANSFERASE 1"/>
    <property type="match status" value="1"/>
</dbReference>
<dbReference type="Gene3D" id="1.10.10.970">
    <property type="entry name" value="RNA 2'-phosphotransferase, Tpt1/KptA family, N-terminal domain"/>
    <property type="match status" value="1"/>
</dbReference>
<dbReference type="OrthoDB" id="419694at2759"/>